<keyword evidence="1" id="KW-1133">Transmembrane helix</keyword>
<feature type="transmembrane region" description="Helical" evidence="1">
    <location>
        <begin position="257"/>
        <end position="272"/>
    </location>
</feature>
<sequence length="638" mass="71066">MVLRHGWIVDDAYISLRTVENLSNGHGLVWNVGERVQVFTHPLWLFLCWGVYTITSEFFYSLIIFGALISTCAVALVSLRLARSEYVGIILLIAATLSHAFVDYATAGLENPLTHLLIALSAWVYLARVPDERRFALLCLLGGLSLLSRPDNAVLLGPVVIAAAIQAHRRGAKLTALLRAAALGGLPLFAWELFSLFYYGALVPNTALAKLNSGIEASELAHQGLLYFVSTLDADPLTLLIIVAGAAAPFVTRDRKMMPFALGIILHALYLTKIGGDFMLGRFFTAPMFAALVCLSQVKRVELTQFLIVAAVVAALGLSAHPNTLEINSANRVPANQARSGRRVTNEHALLFRGANLLSAKRWTQMPNHTWTALGQRGAKPGRKTIVARAMGYRGMAGGPEVHFIDDVALTDPLLARLPALWRPDWMTGHFIRTIPRGYIESLETGENVIEDPQIHALYERIDLVTHGDLWSLERLEAIWWLNNGGPGRLLNEEAWRFHGASRRNASSIATRRAPDGTPIASKLLRRFTDTGVYVKYKRRQRVRELEISVNDADRFEIRFYDRAEEVARVAVPQRLEWGQDGVSSRHIVLPEVLSERGFTRLRILPRTRQRTQRPYYAISHLVFDEQIETLDPAAASI</sequence>
<name>A0A0C1ZRU7_9BACT</name>
<dbReference type="Proteomes" id="UP000031599">
    <property type="component" value="Unassembled WGS sequence"/>
</dbReference>
<evidence type="ECO:0000313" key="2">
    <source>
        <dbReference type="EMBL" id="KIG13803.1"/>
    </source>
</evidence>
<feature type="transmembrane region" description="Helical" evidence="1">
    <location>
        <begin position="58"/>
        <end position="79"/>
    </location>
</feature>
<gene>
    <name evidence="2" type="ORF">DB30_07516</name>
</gene>
<evidence type="ECO:0008006" key="4">
    <source>
        <dbReference type="Google" id="ProtNLM"/>
    </source>
</evidence>
<feature type="transmembrane region" description="Helical" evidence="1">
    <location>
        <begin position="176"/>
        <end position="201"/>
    </location>
</feature>
<protein>
    <recommendedName>
        <fullName evidence="4">Glycosyltransferase RgtA/B/C/D-like domain-containing protein</fullName>
    </recommendedName>
</protein>
<feature type="transmembrane region" description="Helical" evidence="1">
    <location>
        <begin position="113"/>
        <end position="129"/>
    </location>
</feature>
<keyword evidence="1" id="KW-0812">Transmembrane</keyword>
<evidence type="ECO:0000313" key="3">
    <source>
        <dbReference type="Proteomes" id="UP000031599"/>
    </source>
</evidence>
<accession>A0A0C1ZRU7</accession>
<organism evidence="2 3">
    <name type="scientific">Enhygromyxa salina</name>
    <dbReference type="NCBI Taxonomy" id="215803"/>
    <lineage>
        <taxon>Bacteria</taxon>
        <taxon>Pseudomonadati</taxon>
        <taxon>Myxococcota</taxon>
        <taxon>Polyangia</taxon>
        <taxon>Nannocystales</taxon>
        <taxon>Nannocystaceae</taxon>
        <taxon>Enhygromyxa</taxon>
    </lineage>
</organism>
<feature type="transmembrane region" description="Helical" evidence="1">
    <location>
        <begin position="86"/>
        <end position="107"/>
    </location>
</feature>
<proteinExistence type="predicted"/>
<keyword evidence="1" id="KW-0472">Membrane</keyword>
<evidence type="ECO:0000256" key="1">
    <source>
        <dbReference type="SAM" id="Phobius"/>
    </source>
</evidence>
<dbReference type="EMBL" id="JMCC02000088">
    <property type="protein sequence ID" value="KIG13803.1"/>
    <property type="molecule type" value="Genomic_DNA"/>
</dbReference>
<dbReference type="AlphaFoldDB" id="A0A0C1ZRU7"/>
<feature type="transmembrane region" description="Helical" evidence="1">
    <location>
        <begin position="225"/>
        <end position="250"/>
    </location>
</feature>
<reference evidence="2 3" key="1">
    <citation type="submission" date="2014-12" db="EMBL/GenBank/DDBJ databases">
        <title>Genome assembly of Enhygromyxa salina DSM 15201.</title>
        <authorList>
            <person name="Sharma G."/>
            <person name="Subramanian S."/>
        </authorList>
    </citation>
    <scope>NUCLEOTIDE SEQUENCE [LARGE SCALE GENOMIC DNA]</scope>
    <source>
        <strain evidence="2 3">DSM 15201</strain>
    </source>
</reference>
<comment type="caution">
    <text evidence="2">The sequence shown here is derived from an EMBL/GenBank/DDBJ whole genome shotgun (WGS) entry which is preliminary data.</text>
</comment>